<gene>
    <name evidence="7" type="ORF">S03H2_22877</name>
</gene>
<dbReference type="Pfam" id="PF02310">
    <property type="entry name" value="B12-binding"/>
    <property type="match status" value="1"/>
</dbReference>
<sequence length="159" mass="17411">MGYSRVMLVKNKYKTVGYDFYEAAFPSLALEYIAAYVDDLPGVSVKIVDAKAEDLSTKKIIRRIRDFKPDLVGLTVPVTSAINSVMELAAVAKELDATIVLGGWHPTLDVNDTLDKGADIVVRGEGEFTFRELVQKGSPVGVVGLSYKDNGSYIHNPDR</sequence>
<dbReference type="PANTHER" id="PTHR43409">
    <property type="entry name" value="ANAEROBIC MAGNESIUM-PROTOPORPHYRIN IX MONOMETHYL ESTER CYCLASE-RELATED"/>
    <property type="match status" value="1"/>
</dbReference>
<evidence type="ECO:0000256" key="1">
    <source>
        <dbReference type="ARBA" id="ARBA00001966"/>
    </source>
</evidence>
<dbReference type="GO" id="GO:0005829">
    <property type="term" value="C:cytosol"/>
    <property type="evidence" value="ECO:0007669"/>
    <property type="project" value="TreeGrafter"/>
</dbReference>
<dbReference type="GO" id="GO:0031419">
    <property type="term" value="F:cobalamin binding"/>
    <property type="evidence" value="ECO:0007669"/>
    <property type="project" value="InterPro"/>
</dbReference>
<accession>X1F6S7</accession>
<evidence type="ECO:0000256" key="3">
    <source>
        <dbReference type="ARBA" id="ARBA00022723"/>
    </source>
</evidence>
<dbReference type="PANTHER" id="PTHR43409:SF16">
    <property type="entry name" value="SLR0320 PROTEIN"/>
    <property type="match status" value="1"/>
</dbReference>
<evidence type="ECO:0000313" key="7">
    <source>
        <dbReference type="EMBL" id="GAH40632.1"/>
    </source>
</evidence>
<name>X1F6S7_9ZZZZ</name>
<dbReference type="Gene3D" id="3.40.50.280">
    <property type="entry name" value="Cobalamin-binding domain"/>
    <property type="match status" value="1"/>
</dbReference>
<keyword evidence="5" id="KW-0411">Iron-sulfur</keyword>
<evidence type="ECO:0000256" key="4">
    <source>
        <dbReference type="ARBA" id="ARBA00023004"/>
    </source>
</evidence>
<dbReference type="PROSITE" id="PS51332">
    <property type="entry name" value="B12_BINDING"/>
    <property type="match status" value="1"/>
</dbReference>
<organism evidence="7">
    <name type="scientific">marine sediment metagenome</name>
    <dbReference type="NCBI Taxonomy" id="412755"/>
    <lineage>
        <taxon>unclassified sequences</taxon>
        <taxon>metagenomes</taxon>
        <taxon>ecological metagenomes</taxon>
    </lineage>
</organism>
<feature type="domain" description="B12-binding" evidence="6">
    <location>
        <begin position="8"/>
        <end position="144"/>
    </location>
</feature>
<dbReference type="SUPFAM" id="SSF52242">
    <property type="entry name" value="Cobalamin (vitamin B12)-binding domain"/>
    <property type="match status" value="1"/>
</dbReference>
<proteinExistence type="predicted"/>
<dbReference type="InterPro" id="IPR051198">
    <property type="entry name" value="BchE-like"/>
</dbReference>
<dbReference type="CDD" id="cd02068">
    <property type="entry name" value="radical_SAM_B12_BD"/>
    <property type="match status" value="1"/>
</dbReference>
<dbReference type="GO" id="GO:0046872">
    <property type="term" value="F:metal ion binding"/>
    <property type="evidence" value="ECO:0007669"/>
    <property type="project" value="UniProtKB-KW"/>
</dbReference>
<comment type="caution">
    <text evidence="7">The sequence shown here is derived from an EMBL/GenBank/DDBJ whole genome shotgun (WGS) entry which is preliminary data.</text>
</comment>
<comment type="cofactor">
    <cofactor evidence="1">
        <name>[4Fe-4S] cluster</name>
        <dbReference type="ChEBI" id="CHEBI:49883"/>
    </cofactor>
</comment>
<feature type="non-terminal residue" evidence="7">
    <location>
        <position position="159"/>
    </location>
</feature>
<evidence type="ECO:0000256" key="2">
    <source>
        <dbReference type="ARBA" id="ARBA00022691"/>
    </source>
</evidence>
<dbReference type="GO" id="GO:0051536">
    <property type="term" value="F:iron-sulfur cluster binding"/>
    <property type="evidence" value="ECO:0007669"/>
    <property type="project" value="UniProtKB-KW"/>
</dbReference>
<keyword evidence="3" id="KW-0479">Metal-binding</keyword>
<keyword evidence="2" id="KW-0949">S-adenosyl-L-methionine</keyword>
<keyword evidence="4" id="KW-0408">Iron</keyword>
<evidence type="ECO:0000259" key="6">
    <source>
        <dbReference type="PROSITE" id="PS51332"/>
    </source>
</evidence>
<dbReference type="InterPro" id="IPR006158">
    <property type="entry name" value="Cobalamin-bd"/>
</dbReference>
<reference evidence="7" key="1">
    <citation type="journal article" date="2014" name="Front. Microbiol.">
        <title>High frequency of phylogenetically diverse reductive dehalogenase-homologous genes in deep subseafloor sedimentary metagenomes.</title>
        <authorList>
            <person name="Kawai M."/>
            <person name="Futagami T."/>
            <person name="Toyoda A."/>
            <person name="Takaki Y."/>
            <person name="Nishi S."/>
            <person name="Hori S."/>
            <person name="Arai W."/>
            <person name="Tsubouchi T."/>
            <person name="Morono Y."/>
            <person name="Uchiyama I."/>
            <person name="Ito T."/>
            <person name="Fujiyama A."/>
            <person name="Inagaki F."/>
            <person name="Takami H."/>
        </authorList>
    </citation>
    <scope>NUCLEOTIDE SEQUENCE</scope>
    <source>
        <strain evidence="7">Expedition CK06-06</strain>
    </source>
</reference>
<evidence type="ECO:0000256" key="5">
    <source>
        <dbReference type="ARBA" id="ARBA00023014"/>
    </source>
</evidence>
<protein>
    <recommendedName>
        <fullName evidence="6">B12-binding domain-containing protein</fullName>
    </recommendedName>
</protein>
<dbReference type="InterPro" id="IPR036724">
    <property type="entry name" value="Cobalamin-bd_sf"/>
</dbReference>
<dbReference type="EMBL" id="BARU01012394">
    <property type="protein sequence ID" value="GAH40632.1"/>
    <property type="molecule type" value="Genomic_DNA"/>
</dbReference>
<dbReference type="AlphaFoldDB" id="X1F6S7"/>